<organism evidence="3 4">
    <name type="scientific">Anoxybacillus flavithermus (strain DSM 21510 / WK1)</name>
    <dbReference type="NCBI Taxonomy" id="491915"/>
    <lineage>
        <taxon>Bacteria</taxon>
        <taxon>Bacillati</taxon>
        <taxon>Bacillota</taxon>
        <taxon>Bacilli</taxon>
        <taxon>Bacillales</taxon>
        <taxon>Anoxybacillaceae</taxon>
        <taxon>Anoxybacillus</taxon>
    </lineage>
</organism>
<dbReference type="InterPro" id="IPR046866">
    <property type="entry name" value="FapA_N"/>
</dbReference>
<dbReference type="eggNOG" id="COG1315">
    <property type="taxonomic scope" value="Bacteria"/>
</dbReference>
<dbReference type="InterPro" id="IPR005646">
    <property type="entry name" value="FapA"/>
</dbReference>
<dbReference type="Proteomes" id="UP000000742">
    <property type="component" value="Chromosome"/>
</dbReference>
<dbReference type="STRING" id="491915.Aflv_1277"/>
<feature type="domain" description="RNA-binding protein KhpB N-terminal" evidence="2">
    <location>
        <begin position="42"/>
        <end position="93"/>
    </location>
</feature>
<dbReference type="AlphaFoldDB" id="B7GJH7"/>
<dbReference type="KEGG" id="afl:Aflv_1277"/>
<dbReference type="EMBL" id="CP000922">
    <property type="protein sequence ID" value="ACJ33647.1"/>
    <property type="molecule type" value="Genomic_DNA"/>
</dbReference>
<dbReference type="PANTHER" id="PTHR38032">
    <property type="entry name" value="POLYMERASE-RELATED"/>
    <property type="match status" value="1"/>
</dbReference>
<name>B7GJH7_ANOFW</name>
<dbReference type="HOGENOM" id="CLU_015044_0_0_9"/>
<reference evidence="3 4" key="1">
    <citation type="journal article" date="2008" name="Genome Biol.">
        <title>Encapsulated in silica: genome, proteome and physiology of the thermophilic bacterium Anoxybacillus flavithermus WK1.</title>
        <authorList>
            <person name="Saw J.H."/>
            <person name="Mountain B.W."/>
            <person name="Feng L."/>
            <person name="Omelchenko M.V."/>
            <person name="Hou S."/>
            <person name="Saito J.A."/>
            <person name="Stott M.B."/>
            <person name="Li D."/>
            <person name="Zhao G."/>
            <person name="Wu J."/>
            <person name="Galperin M.Y."/>
            <person name="Koonin E.V."/>
            <person name="Makarova K.S."/>
            <person name="Wolf Y.I."/>
            <person name="Rigden D.J."/>
            <person name="Dunfield P.F."/>
            <person name="Wang L."/>
            <person name="Alam M."/>
        </authorList>
    </citation>
    <scope>NUCLEOTIDE SEQUENCE [LARGE SCALE GENOMIC DNA]</scope>
    <source>
        <strain evidence="4">DSM 21510 / WK1</strain>
    </source>
</reference>
<dbReference type="Pfam" id="PF14804">
    <property type="entry name" value="Jag_N"/>
    <property type="match status" value="1"/>
</dbReference>
<dbReference type="InterPro" id="IPR038247">
    <property type="entry name" value="Jag_N_dom_sf"/>
</dbReference>
<evidence type="ECO:0000259" key="2">
    <source>
        <dbReference type="SMART" id="SM01245"/>
    </source>
</evidence>
<feature type="transmembrane region" description="Helical" evidence="1">
    <location>
        <begin position="12"/>
        <end position="28"/>
    </location>
</feature>
<accession>B7GJH7</accession>
<sequence>MEPSFSTILSDFFHYFFYLFTIIIKIIGNDKKKGGGKMDGIEVKGQTVEEAIEEGLKQLQVTREDVVIEIIQQERKKLFGIVSQPAIVRLTKKQQTESVIQKIEGKAWIKDGVLHYECVHVGPTIVVGEGVICLHNGKAIEGSITLQEGDDVRIYPKEESIAQSVWKIDIDAKKLEATLTFAPGVRRRYVLEDQQPASKLHIQAKLDTELIYDVSYEQVVAKLQELGIVYGVNEEAIREALQAEKKITAVIAKGIEPIEGKDGWVEVKVGEGRKKPKVREDGTVDYREIETIATVGEGDLIAVVHPPQQGKPGLTVTNEVIPVKEVHPVTIKLGKGVTMEENKILAIQGGRPQIAKKGKTVVVSIIPKLVHQGDVDLSVGNIYFKGDVEITGNVQEEMVVEALGSIMILQNVNRAKIRAQQSIFIQQNVIGGTVTSGENKMLVTQLVGLLQQIRHSLERMIVAIQQLMVMSKIREQDIYPITKKLMESKFKTMMEAMKQYKTMCEQKREQIGEQWFDIDSQLDSCLLADRPNHFHCLEGMANLLRELNTFIGQYDREENDAIELSYALNSVIHGSGDVIVTGKGCYNCNIYAGGTLTVHGVLRGGEAYAQKGMKVKEVGSSLGIKTVLAVPKGEIIYIEHAWEGTVVQFGKRTYTFYEEKKYVEMKWDDERQEIVFG</sequence>
<dbReference type="Pfam" id="PF20250">
    <property type="entry name" value="FapA_N"/>
    <property type="match status" value="1"/>
</dbReference>
<evidence type="ECO:0000256" key="1">
    <source>
        <dbReference type="SAM" id="Phobius"/>
    </source>
</evidence>
<keyword evidence="1" id="KW-0812">Transmembrane</keyword>
<dbReference type="SMART" id="SM01245">
    <property type="entry name" value="Jag_N"/>
    <property type="match status" value="1"/>
</dbReference>
<gene>
    <name evidence="3" type="ordered locus">Aflv_1277</name>
</gene>
<evidence type="ECO:0000313" key="3">
    <source>
        <dbReference type="EMBL" id="ACJ33647.1"/>
    </source>
</evidence>
<dbReference type="PANTHER" id="PTHR38032:SF1">
    <property type="entry name" value="RNA-BINDING PROTEIN KHPB N-TERMINAL DOMAIN-CONTAINING PROTEIN"/>
    <property type="match status" value="1"/>
</dbReference>
<dbReference type="Gene3D" id="3.30.30.80">
    <property type="entry name" value="probable RNA-binding protein from clostridium symbiosum atcc 14940"/>
    <property type="match status" value="1"/>
</dbReference>
<dbReference type="InterPro" id="IPR032782">
    <property type="entry name" value="KhpB_N"/>
</dbReference>
<dbReference type="InterPro" id="IPR046865">
    <property type="entry name" value="FapA_b_solenoid"/>
</dbReference>
<keyword evidence="1" id="KW-1133">Transmembrane helix</keyword>
<proteinExistence type="predicted"/>
<evidence type="ECO:0000313" key="4">
    <source>
        <dbReference type="Proteomes" id="UP000000742"/>
    </source>
</evidence>
<dbReference type="Pfam" id="PF03961">
    <property type="entry name" value="FapA"/>
    <property type="match status" value="1"/>
</dbReference>
<protein>
    <submittedName>
        <fullName evidence="3">Jag family RNA-binding domain fused to uncharacterized conserved protein</fullName>
    </submittedName>
</protein>
<keyword evidence="1" id="KW-0472">Membrane</keyword>